<reference evidence="2" key="1">
    <citation type="submission" date="2020-05" db="EMBL/GenBank/DDBJ databases">
        <authorList>
            <person name="Chiriac C."/>
            <person name="Salcher M."/>
            <person name="Ghai R."/>
            <person name="Kavagutti S V."/>
        </authorList>
    </citation>
    <scope>NUCLEOTIDE SEQUENCE</scope>
</reference>
<dbReference type="GO" id="GO:0046820">
    <property type="term" value="F:4-amino-4-deoxychorismate synthase activity"/>
    <property type="evidence" value="ECO:0007669"/>
    <property type="project" value="TreeGrafter"/>
</dbReference>
<evidence type="ECO:0000259" key="1">
    <source>
        <dbReference type="Pfam" id="PF00425"/>
    </source>
</evidence>
<feature type="domain" description="Chorismate-utilising enzyme C-terminal" evidence="1">
    <location>
        <begin position="90"/>
        <end position="334"/>
    </location>
</feature>
<accession>A0A6J5YA46</accession>
<organism evidence="2">
    <name type="scientific">freshwater metagenome</name>
    <dbReference type="NCBI Taxonomy" id="449393"/>
    <lineage>
        <taxon>unclassified sequences</taxon>
        <taxon>metagenomes</taxon>
        <taxon>ecological metagenomes</taxon>
    </lineage>
</organism>
<dbReference type="InterPro" id="IPR015890">
    <property type="entry name" value="Chorismate_C"/>
</dbReference>
<dbReference type="Gene3D" id="3.60.120.10">
    <property type="entry name" value="Anthranilate synthase"/>
    <property type="match status" value="1"/>
</dbReference>
<dbReference type="PANTHER" id="PTHR11236:SF50">
    <property type="entry name" value="AMINODEOXYCHORISMATE SYNTHASE COMPONENT 1"/>
    <property type="match status" value="1"/>
</dbReference>
<name>A0A6J5YA46_9ZZZZ</name>
<sequence length="351" mass="37261">MVPHSHSHSQSSAEVEPVAVVGGIVASELLDLTDDPAVLESEGWWVVIAPFEGDPHFARFGRRRPTSGIPRSAAPWRGPAPSAWVSSLDRDGFAQRVEHIRSLIGDGDVYQVNLTRRMSAPLPPDASMLALGAALARANPAPYAATIELPGIRIASASPELFLSRSGQTVRSSPIKGTTAPGVPFTSKDQAENVMIVDLVRNDLGRVCEPGSIEVPALLTTEDHPGLTHLVSTVEGTLRPDMGWAELLDATFPAGSITGAPKIAAMHTIAELEPVSRGMYCGAVGWVDADRCIGELNVAIRTFWVEDDHLCFGTGGAITWDSTAADEWAETELKAAHLISIASSDGVVARQ</sequence>
<proteinExistence type="predicted"/>
<dbReference type="InterPro" id="IPR005801">
    <property type="entry name" value="ADC_synthase"/>
</dbReference>
<dbReference type="Pfam" id="PF00425">
    <property type="entry name" value="Chorismate_bind"/>
    <property type="match status" value="1"/>
</dbReference>
<dbReference type="PRINTS" id="PR00095">
    <property type="entry name" value="ANTSNTHASEI"/>
</dbReference>
<dbReference type="InterPro" id="IPR019999">
    <property type="entry name" value="Anth_synth_I-like"/>
</dbReference>
<evidence type="ECO:0000313" key="2">
    <source>
        <dbReference type="EMBL" id="CAB4323054.1"/>
    </source>
</evidence>
<dbReference type="EMBL" id="CAEMXZ010000025">
    <property type="protein sequence ID" value="CAB4323054.1"/>
    <property type="molecule type" value="Genomic_DNA"/>
</dbReference>
<dbReference type="GO" id="GO:0000162">
    <property type="term" value="P:L-tryptophan biosynthetic process"/>
    <property type="evidence" value="ECO:0007669"/>
    <property type="project" value="TreeGrafter"/>
</dbReference>
<gene>
    <name evidence="2" type="ORF">UFOPK1392_00798</name>
</gene>
<dbReference type="SUPFAM" id="SSF56322">
    <property type="entry name" value="ADC synthase"/>
    <property type="match status" value="1"/>
</dbReference>
<dbReference type="AlphaFoldDB" id="A0A6J5YA46"/>
<protein>
    <submittedName>
        <fullName evidence="2">Unannotated protein</fullName>
    </submittedName>
</protein>
<dbReference type="PANTHER" id="PTHR11236">
    <property type="entry name" value="AMINOBENZOATE/ANTHRANILATE SYNTHASE"/>
    <property type="match status" value="1"/>
</dbReference>